<keyword evidence="3" id="KW-1185">Reference proteome</keyword>
<proteinExistence type="predicted"/>
<dbReference type="Pfam" id="PF07707">
    <property type="entry name" value="BACK"/>
    <property type="match status" value="1"/>
</dbReference>
<dbReference type="Gene3D" id="1.25.40.420">
    <property type="match status" value="1"/>
</dbReference>
<dbReference type="AlphaFoldDB" id="A0A150GPP3"/>
<reference evidence="3" key="1">
    <citation type="journal article" date="2016" name="Nat. Commun.">
        <title>The Gonium pectorale genome demonstrates co-option of cell cycle regulation during the evolution of multicellularity.</title>
        <authorList>
            <person name="Hanschen E.R."/>
            <person name="Marriage T.N."/>
            <person name="Ferris P.J."/>
            <person name="Hamaji T."/>
            <person name="Toyoda A."/>
            <person name="Fujiyama A."/>
            <person name="Neme R."/>
            <person name="Noguchi H."/>
            <person name="Minakuchi Y."/>
            <person name="Suzuki M."/>
            <person name="Kawai-Toyooka H."/>
            <person name="Smith D.R."/>
            <person name="Sparks H."/>
            <person name="Anderson J."/>
            <person name="Bakaric R."/>
            <person name="Luria V."/>
            <person name="Karger A."/>
            <person name="Kirschner M.W."/>
            <person name="Durand P.M."/>
            <person name="Michod R.E."/>
            <person name="Nozaki H."/>
            <person name="Olson B.J."/>
        </authorList>
    </citation>
    <scope>NUCLEOTIDE SEQUENCE [LARGE SCALE GENOMIC DNA]</scope>
    <source>
        <strain evidence="3">NIES-2863</strain>
    </source>
</reference>
<organism evidence="2 3">
    <name type="scientific">Gonium pectorale</name>
    <name type="common">Green alga</name>
    <dbReference type="NCBI Taxonomy" id="33097"/>
    <lineage>
        <taxon>Eukaryota</taxon>
        <taxon>Viridiplantae</taxon>
        <taxon>Chlorophyta</taxon>
        <taxon>core chlorophytes</taxon>
        <taxon>Chlorophyceae</taxon>
        <taxon>CS clade</taxon>
        <taxon>Chlamydomonadales</taxon>
        <taxon>Volvocaceae</taxon>
        <taxon>Gonium</taxon>
    </lineage>
</organism>
<protein>
    <recommendedName>
        <fullName evidence="1">BACK domain-containing protein</fullName>
    </recommendedName>
</protein>
<evidence type="ECO:0000313" key="3">
    <source>
        <dbReference type="Proteomes" id="UP000075714"/>
    </source>
</evidence>
<dbReference type="OrthoDB" id="546755at2759"/>
<gene>
    <name evidence="2" type="ORF">GPECTOR_11g241</name>
</gene>
<dbReference type="InterPro" id="IPR011705">
    <property type="entry name" value="BACK"/>
</dbReference>
<sequence length="646" mass="64954">MEAFLSPAAAAEELGPVVGPPLPAHRGVLRSCSKRLAQQLAQLEEGGAQGQRPAIATTAHDGADATGSARGSDSAPVFGLGATTNTAAVVAKPVLRVPLGSEAELPGALAAIRFAYTGEVAAASVREALEVHKQATLLGIEGCGAVCCDRIRSLLIRASVAMQRARCAPGCAAAAGTTSPHGGSGRNIGAAAAAAAASPPHQPFLQLFECPDLLWPAGNSAGHPGFAALLKFARQLLVAWFGDALAVLNSPELRGQMVQLPPRALEALLESDDFGTDTESSVLLLVAEWMAVNRCRTDAATRERLCRQVRLTHLSRAYLTSILPLLAADSEAGPNGTTGAAAGCAAGAATPRRRSGVGWFPITIAEAALIAGLASASPEERSALESLIGDTYDINSPWYGSQPRLQCLVAARERVFGWHVTLTALTAALAVVQEPGGEGGGGGDRTTWVDCSTGFGAGAFANGFLWKPQLAIPAGGSRGDVNASGDGGGGGGGTPCLVLGCHLPRVFDSASGSSALLSRRVSAVTSINARLTVHRWAAASAVSSAASAGSSGGGGARDGAEEVTLSEDEFLAVGDTGYGLPLNALGPSPGTSSPAMATAAGGAQQAAAAAAAPPPVGWSAYLNDGRVTGELVLLPHRAAEAAEGGH</sequence>
<name>A0A150GPP3_GONPE</name>
<evidence type="ECO:0000259" key="1">
    <source>
        <dbReference type="Pfam" id="PF07707"/>
    </source>
</evidence>
<evidence type="ECO:0000313" key="2">
    <source>
        <dbReference type="EMBL" id="KXZ51799.1"/>
    </source>
</evidence>
<accession>A0A150GPP3</accession>
<feature type="domain" description="BACK" evidence="1">
    <location>
        <begin position="256"/>
        <end position="322"/>
    </location>
</feature>
<dbReference type="Proteomes" id="UP000075714">
    <property type="component" value="Unassembled WGS sequence"/>
</dbReference>
<dbReference type="EMBL" id="LSYV01000012">
    <property type="protein sequence ID" value="KXZ51799.1"/>
    <property type="molecule type" value="Genomic_DNA"/>
</dbReference>
<comment type="caution">
    <text evidence="2">The sequence shown here is derived from an EMBL/GenBank/DDBJ whole genome shotgun (WGS) entry which is preliminary data.</text>
</comment>